<name>A0A831ZS80_9BACT</name>
<dbReference type="InterPro" id="IPR035069">
    <property type="entry name" value="TTHA1013/TTHA0281-like"/>
</dbReference>
<dbReference type="SUPFAM" id="SSF143100">
    <property type="entry name" value="TTHA1013/TTHA0281-like"/>
    <property type="match status" value="1"/>
</dbReference>
<dbReference type="InterPro" id="IPR049389">
    <property type="entry name" value="TTHA0281-like"/>
</dbReference>
<sequence length="78" mass="8845">MMTYTAKYTKIGGGYMGQLLEWPEVVTEGADLEECREMLRDALREMIQAYQQLKKEIPLGNALIEQLPVEVERVGPAT</sequence>
<proteinExistence type="predicted"/>
<protein>
    <submittedName>
        <fullName evidence="1">Type II toxin-antitoxin system HicB family antitoxin</fullName>
    </submittedName>
</protein>
<dbReference type="Pfam" id="PF21748">
    <property type="entry name" value="UPF0150"/>
    <property type="match status" value="1"/>
</dbReference>
<dbReference type="EMBL" id="DSTK01000027">
    <property type="protein sequence ID" value="HFK97574.1"/>
    <property type="molecule type" value="Genomic_DNA"/>
</dbReference>
<dbReference type="Gene3D" id="3.30.160.250">
    <property type="match status" value="1"/>
</dbReference>
<reference evidence="1" key="1">
    <citation type="journal article" date="2020" name="mSystems">
        <title>Genome- and Community-Level Interaction Insights into Carbon Utilization and Element Cycling Functions of Hydrothermarchaeota in Hydrothermal Sediment.</title>
        <authorList>
            <person name="Zhou Z."/>
            <person name="Liu Y."/>
            <person name="Xu W."/>
            <person name="Pan J."/>
            <person name="Luo Z.H."/>
            <person name="Li M."/>
        </authorList>
    </citation>
    <scope>NUCLEOTIDE SEQUENCE [LARGE SCALE GENOMIC DNA]</scope>
    <source>
        <strain evidence="1">SpSt-456</strain>
    </source>
</reference>
<dbReference type="AlphaFoldDB" id="A0A831ZS80"/>
<evidence type="ECO:0000313" key="1">
    <source>
        <dbReference type="EMBL" id="HFK97574.1"/>
    </source>
</evidence>
<organism evidence="1">
    <name type="scientific">Desulfacinum infernum</name>
    <dbReference type="NCBI Taxonomy" id="35837"/>
    <lineage>
        <taxon>Bacteria</taxon>
        <taxon>Pseudomonadati</taxon>
        <taxon>Thermodesulfobacteriota</taxon>
        <taxon>Syntrophobacteria</taxon>
        <taxon>Syntrophobacterales</taxon>
        <taxon>Syntrophobacteraceae</taxon>
        <taxon>Desulfacinum</taxon>
    </lineage>
</organism>
<accession>A0A831ZS80</accession>
<gene>
    <name evidence="1" type="ORF">ENS06_09685</name>
</gene>
<comment type="caution">
    <text evidence="1">The sequence shown here is derived from an EMBL/GenBank/DDBJ whole genome shotgun (WGS) entry which is preliminary data.</text>
</comment>